<protein>
    <submittedName>
        <fullName evidence="3">Uncharacterized protein</fullName>
    </submittedName>
</protein>
<evidence type="ECO:0000313" key="2">
    <source>
        <dbReference type="Proteomes" id="UP000095281"/>
    </source>
</evidence>
<accession>A0A1I8BYG1</accession>
<proteinExistence type="predicted"/>
<keyword evidence="2" id="KW-1185">Reference proteome</keyword>
<reference evidence="3" key="1">
    <citation type="submission" date="2016-11" db="UniProtKB">
        <authorList>
            <consortium name="WormBaseParasite"/>
        </authorList>
    </citation>
    <scope>IDENTIFICATION</scope>
</reference>
<evidence type="ECO:0000256" key="1">
    <source>
        <dbReference type="SAM" id="MobiDB-lite"/>
    </source>
</evidence>
<dbReference type="WBParaSite" id="MhA1_Contig759.frz3.gene12">
    <property type="protein sequence ID" value="MhA1_Contig759.frz3.gene12"/>
    <property type="gene ID" value="MhA1_Contig759.frz3.gene12"/>
</dbReference>
<name>A0A1I8BYG1_MELHA</name>
<dbReference type="Proteomes" id="UP000095281">
    <property type="component" value="Unplaced"/>
</dbReference>
<evidence type="ECO:0000313" key="3">
    <source>
        <dbReference type="WBParaSite" id="MhA1_Contig759.frz3.gene12"/>
    </source>
</evidence>
<organism evidence="2 3">
    <name type="scientific">Meloidogyne hapla</name>
    <name type="common">Root-knot nematode worm</name>
    <dbReference type="NCBI Taxonomy" id="6305"/>
    <lineage>
        <taxon>Eukaryota</taxon>
        <taxon>Metazoa</taxon>
        <taxon>Ecdysozoa</taxon>
        <taxon>Nematoda</taxon>
        <taxon>Chromadorea</taxon>
        <taxon>Rhabditida</taxon>
        <taxon>Tylenchina</taxon>
        <taxon>Tylenchomorpha</taxon>
        <taxon>Tylenchoidea</taxon>
        <taxon>Meloidogynidae</taxon>
        <taxon>Meloidogyninae</taxon>
        <taxon>Meloidogyne</taxon>
    </lineage>
</organism>
<feature type="region of interest" description="Disordered" evidence="1">
    <location>
        <begin position="1"/>
        <end position="22"/>
    </location>
</feature>
<dbReference type="AlphaFoldDB" id="A0A1I8BYG1"/>
<sequence length="80" mass="9160">MPPLNPTDGPRRSLESSQLSAREKRQIIENPFENGYSYADSFSYKKGGSIDYENPRLCRKHPPTSSKVNIFTKTEQKLAR</sequence>